<proteinExistence type="predicted"/>
<gene>
    <name evidence="4" type="ORF">EDC57_1003</name>
</gene>
<dbReference type="Proteomes" id="UP000276634">
    <property type="component" value="Unassembled WGS sequence"/>
</dbReference>
<dbReference type="EMBL" id="RJVI01000001">
    <property type="protein sequence ID" value="ROR35086.1"/>
    <property type="molecule type" value="Genomic_DNA"/>
</dbReference>
<dbReference type="InterPro" id="IPR025392">
    <property type="entry name" value="DUF4124"/>
</dbReference>
<dbReference type="Pfam" id="PF13511">
    <property type="entry name" value="DUF4124"/>
    <property type="match status" value="1"/>
</dbReference>
<feature type="compositionally biased region" description="Pro residues" evidence="1">
    <location>
        <begin position="52"/>
        <end position="65"/>
    </location>
</feature>
<evidence type="ECO:0000313" key="4">
    <source>
        <dbReference type="EMBL" id="ROR35086.1"/>
    </source>
</evidence>
<feature type="compositionally biased region" description="Low complexity" evidence="1">
    <location>
        <begin position="66"/>
        <end position="83"/>
    </location>
</feature>
<dbReference type="RefSeq" id="WP_123400729.1">
    <property type="nucleotide sequence ID" value="NZ_RJVI01000001.1"/>
</dbReference>
<sequence length="140" mass="15057">MRPLLVLAAVLALPPAMAATVYRWTDDEGVVHYGAAPPPGREATPLQLGRGPAPPPRPPAAPPAPQRQAAPAPAAPQARVPPEVAAENCRRARANLGQLTITAVRRYRLPDGRVVTLTAEERQRRIEAARAQIRRFCTDS</sequence>
<dbReference type="AlphaFoldDB" id="A0A3N1Y8F1"/>
<feature type="signal peptide" evidence="2">
    <location>
        <begin position="1"/>
        <end position="18"/>
    </location>
</feature>
<evidence type="ECO:0000259" key="3">
    <source>
        <dbReference type="Pfam" id="PF13511"/>
    </source>
</evidence>
<feature type="region of interest" description="Disordered" evidence="1">
    <location>
        <begin position="33"/>
        <end position="83"/>
    </location>
</feature>
<accession>A0A3N1Y8F1</accession>
<feature type="domain" description="DUF4124" evidence="3">
    <location>
        <begin position="9"/>
        <end position="61"/>
    </location>
</feature>
<evidence type="ECO:0000313" key="5">
    <source>
        <dbReference type="Proteomes" id="UP000276634"/>
    </source>
</evidence>
<evidence type="ECO:0000256" key="2">
    <source>
        <dbReference type="SAM" id="SignalP"/>
    </source>
</evidence>
<evidence type="ECO:0000256" key="1">
    <source>
        <dbReference type="SAM" id="MobiDB-lite"/>
    </source>
</evidence>
<feature type="chain" id="PRO_5018162227" evidence="2">
    <location>
        <begin position="19"/>
        <end position="140"/>
    </location>
</feature>
<keyword evidence="5" id="KW-1185">Reference proteome</keyword>
<reference evidence="4 5" key="1">
    <citation type="submission" date="2018-11" db="EMBL/GenBank/DDBJ databases">
        <title>Genomic Encyclopedia of Type Strains, Phase IV (KMG-IV): sequencing the most valuable type-strain genomes for metagenomic binning, comparative biology and taxonomic classification.</title>
        <authorList>
            <person name="Goeker M."/>
        </authorList>
    </citation>
    <scope>NUCLEOTIDE SEQUENCE [LARGE SCALE GENOMIC DNA]</scope>
    <source>
        <strain evidence="4 5">DSM 100275</strain>
    </source>
</reference>
<keyword evidence="2" id="KW-0732">Signal</keyword>
<protein>
    <submittedName>
        <fullName evidence="4">Uncharacterized protein DUF4124</fullName>
    </submittedName>
</protein>
<comment type="caution">
    <text evidence="4">The sequence shown here is derived from an EMBL/GenBank/DDBJ whole genome shotgun (WGS) entry which is preliminary data.</text>
</comment>
<organism evidence="4 5">
    <name type="scientific">Inmirania thermothiophila</name>
    <dbReference type="NCBI Taxonomy" id="1750597"/>
    <lineage>
        <taxon>Bacteria</taxon>
        <taxon>Pseudomonadati</taxon>
        <taxon>Pseudomonadota</taxon>
        <taxon>Gammaproteobacteria</taxon>
        <taxon>Chromatiales</taxon>
        <taxon>Ectothiorhodospiraceae</taxon>
        <taxon>Inmirania</taxon>
    </lineage>
</organism>
<name>A0A3N1Y8F1_9GAMM</name>
<dbReference type="OrthoDB" id="7068596at2"/>